<feature type="compositionally biased region" description="Acidic residues" evidence="1">
    <location>
        <begin position="138"/>
        <end position="150"/>
    </location>
</feature>
<evidence type="ECO:0000313" key="4">
    <source>
        <dbReference type="EMBL" id="ESQ47086.1"/>
    </source>
</evidence>
<keyword evidence="5" id="KW-1185">Reference proteome</keyword>
<dbReference type="KEGG" id="eus:EUTSA_v10028145mg"/>
<dbReference type="EMBL" id="KI517416">
    <property type="protein sequence ID" value="ESQ47086.1"/>
    <property type="molecule type" value="Genomic_DNA"/>
</dbReference>
<organism evidence="4 5">
    <name type="scientific">Eutrema salsugineum</name>
    <name type="common">Saltwater cress</name>
    <name type="synonym">Sisymbrium salsugineum</name>
    <dbReference type="NCBI Taxonomy" id="72664"/>
    <lineage>
        <taxon>Eukaryota</taxon>
        <taxon>Viridiplantae</taxon>
        <taxon>Streptophyta</taxon>
        <taxon>Embryophyta</taxon>
        <taxon>Tracheophyta</taxon>
        <taxon>Spermatophyta</taxon>
        <taxon>Magnoliopsida</taxon>
        <taxon>eudicotyledons</taxon>
        <taxon>Gunneridae</taxon>
        <taxon>Pentapetalae</taxon>
        <taxon>rosids</taxon>
        <taxon>malvids</taxon>
        <taxon>Brassicales</taxon>
        <taxon>Brassicaceae</taxon>
        <taxon>Eutremeae</taxon>
        <taxon>Eutrema</taxon>
    </lineage>
</organism>
<dbReference type="AlphaFoldDB" id="V4NL30"/>
<feature type="compositionally biased region" description="Acidic residues" evidence="1">
    <location>
        <begin position="120"/>
        <end position="130"/>
    </location>
</feature>
<dbReference type="Pfam" id="PF03108">
    <property type="entry name" value="DBD_Tnp_Mut"/>
    <property type="match status" value="1"/>
</dbReference>
<dbReference type="Gramene" id="ESQ47086">
    <property type="protein sequence ID" value="ESQ47086"/>
    <property type="gene ID" value="EUTSA_v10028145mg"/>
</dbReference>
<feature type="region of interest" description="Disordered" evidence="1">
    <location>
        <begin position="112"/>
        <end position="153"/>
    </location>
</feature>
<dbReference type="PANTHER" id="PTHR31973:SF187">
    <property type="entry name" value="MUTATOR TRANSPOSASE MUDRA PROTEIN"/>
    <property type="match status" value="1"/>
</dbReference>
<dbReference type="eggNOG" id="ENOG502RJNC">
    <property type="taxonomic scope" value="Eukaryota"/>
</dbReference>
<name>V4NL30_EUTSA</name>
<accession>V4NL30</accession>
<dbReference type="Pfam" id="PF10551">
    <property type="entry name" value="MULE"/>
    <property type="match status" value="1"/>
</dbReference>
<dbReference type="PANTHER" id="PTHR31973">
    <property type="entry name" value="POLYPROTEIN, PUTATIVE-RELATED"/>
    <property type="match status" value="1"/>
</dbReference>
<protein>
    <recommendedName>
        <fullName evidence="6">Transposase MuDR plant domain-containing protein</fullName>
    </recommendedName>
</protein>
<feature type="non-terminal residue" evidence="4">
    <location>
        <position position="1"/>
    </location>
</feature>
<evidence type="ECO:0000256" key="1">
    <source>
        <dbReference type="SAM" id="MobiDB-lite"/>
    </source>
</evidence>
<reference evidence="4 5" key="1">
    <citation type="journal article" date="2013" name="Front. Plant Sci.">
        <title>The Reference Genome of the Halophytic Plant Eutrema salsugineum.</title>
        <authorList>
            <person name="Yang R."/>
            <person name="Jarvis D.E."/>
            <person name="Chen H."/>
            <person name="Beilstein M.A."/>
            <person name="Grimwood J."/>
            <person name="Jenkins J."/>
            <person name="Shu S."/>
            <person name="Prochnik S."/>
            <person name="Xin M."/>
            <person name="Ma C."/>
            <person name="Schmutz J."/>
            <person name="Wing R.A."/>
            <person name="Mitchell-Olds T."/>
            <person name="Schumaker K.S."/>
            <person name="Wang X."/>
        </authorList>
    </citation>
    <scope>NUCLEOTIDE SEQUENCE [LARGE SCALE GENOMIC DNA]</scope>
</reference>
<dbReference type="InterPro" id="IPR004332">
    <property type="entry name" value="Transposase_MuDR"/>
</dbReference>
<dbReference type="Proteomes" id="UP000030689">
    <property type="component" value="Unassembled WGS sequence"/>
</dbReference>
<evidence type="ECO:0008006" key="6">
    <source>
        <dbReference type="Google" id="ProtNLM"/>
    </source>
</evidence>
<feature type="domain" description="MULE transposase" evidence="3">
    <location>
        <begin position="326"/>
        <end position="378"/>
    </location>
</feature>
<dbReference type="OMA" id="NGMCECA"/>
<evidence type="ECO:0000259" key="2">
    <source>
        <dbReference type="Pfam" id="PF03108"/>
    </source>
</evidence>
<dbReference type="InterPro" id="IPR018289">
    <property type="entry name" value="MULE_transposase_dom"/>
</dbReference>
<evidence type="ECO:0000259" key="3">
    <source>
        <dbReference type="Pfam" id="PF10551"/>
    </source>
</evidence>
<sequence length="661" mass="75932">ECLKFLLCTGNGRLRRIHGILWLTWAKMEECFFLNDDCTLGELTEMARDDYNLDKKTELIELTYSLPDSMLQTMAPDTPPMHVTNDRQVSSLIALSRVHMVRLYVSSRLEMDTEENREGSDDDLGEESEENSEHSTDDEAASSDENEDGEEKITVSTVKNRYGETGSTPMSWSDNIYVRASFPTNDKLLSEVRLTAIMLKFAFKTEKSTKTLFVAKCRVEGCAWMVRASVKNDASTFWVTKYDSMKHMFGIKMDYTTSYRSWIYAQQLVRGTAEDGYAGLQAYLHSVNKANLETVAALHVDSNNKFKYIFLVFGASIAGSQYMRRVIVVDGCHLTGKYEGTLLVATAQDGNFQIFPLAFGIVDSEDDASWEWHLSIKKVCQTVFPWAKRGICYYHLQHNIVTKFKGKQLLYLVKRVAYAYNFYDYNRYMAELRQIKPEFADYLEETDISLWSRVHFVGDRYYIKTINVAESINVALKKACGYPISFLLDFIRENLGRWFLKRREDALSLTTHNTWGVEYLLAIRGYYADAMEVERIDTWKYYVKGGNINCLVDLENGMCECAALAGGIAVDSLVCPTYSKNYLFVAYSANIFPQISEVQGVQLLLCLPPDIRRKPGRRKKSRWQPWLEIARRKSRKPRKLHKLYSCSQCKQPGYTLPNCVS</sequence>
<proteinExistence type="predicted"/>
<dbReference type="STRING" id="72664.V4NL30"/>
<gene>
    <name evidence="4" type="ORF">EUTSA_v10028145mg</name>
</gene>
<evidence type="ECO:0000313" key="5">
    <source>
        <dbReference type="Proteomes" id="UP000030689"/>
    </source>
</evidence>
<feature type="domain" description="Transposase MuDR plant" evidence="2">
    <location>
        <begin position="191"/>
        <end position="238"/>
    </location>
</feature>